<reference evidence="2 5" key="2">
    <citation type="submission" date="2017-03" db="EMBL/GenBank/DDBJ databases">
        <title>Genome analysis of strain PAMC 26577.</title>
        <authorList>
            <person name="Oh H.-M."/>
            <person name="Yang J.-A."/>
        </authorList>
    </citation>
    <scope>NUCLEOTIDE SEQUENCE [LARGE SCALE GENOMIC DNA]</scope>
    <source>
        <strain evidence="2 5">PAMC 26577</strain>
    </source>
</reference>
<proteinExistence type="predicted"/>
<comment type="caution">
    <text evidence="3">The sequence shown here is derived from an EMBL/GenBank/DDBJ whole genome shotgun (WGS) entry which is preliminary data.</text>
</comment>
<dbReference type="AlphaFoldDB" id="A0A242N9X7"/>
<evidence type="ECO:0000256" key="1">
    <source>
        <dbReference type="SAM" id="MobiDB-lite"/>
    </source>
</evidence>
<evidence type="ECO:0000313" key="5">
    <source>
        <dbReference type="Proteomes" id="UP000195221"/>
    </source>
</evidence>
<gene>
    <name evidence="3" type="ORF">PAMC26510_02400</name>
    <name evidence="2" type="ORF">PAMC26577_07310</name>
</gene>
<evidence type="ECO:0000313" key="3">
    <source>
        <dbReference type="EMBL" id="OTP80471.1"/>
    </source>
</evidence>
<evidence type="ECO:0000313" key="2">
    <source>
        <dbReference type="EMBL" id="OTP77922.1"/>
    </source>
</evidence>
<organism evidence="3 4">
    <name type="scientific">Caballeronia sordidicola</name>
    <name type="common">Burkholderia sordidicola</name>
    <dbReference type="NCBI Taxonomy" id="196367"/>
    <lineage>
        <taxon>Bacteria</taxon>
        <taxon>Pseudomonadati</taxon>
        <taxon>Pseudomonadota</taxon>
        <taxon>Betaproteobacteria</taxon>
        <taxon>Burkholderiales</taxon>
        <taxon>Burkholderiaceae</taxon>
        <taxon>Caballeronia</taxon>
    </lineage>
</organism>
<reference evidence="3 4" key="1">
    <citation type="submission" date="2017-03" db="EMBL/GenBank/DDBJ databases">
        <title>Genome analysis of strain PAMC 26510.</title>
        <authorList>
            <person name="Oh H.-M."/>
            <person name="Yang J.-A."/>
        </authorList>
    </citation>
    <scope>NUCLEOTIDE SEQUENCE [LARGE SCALE GENOMIC DNA]</scope>
    <source>
        <strain evidence="3 4">PAMC 26510</strain>
    </source>
</reference>
<dbReference type="EMBL" id="NBTZ01000027">
    <property type="protein sequence ID" value="OTP77922.1"/>
    <property type="molecule type" value="Genomic_DNA"/>
</dbReference>
<accession>A0A242N9X7</accession>
<feature type="region of interest" description="Disordered" evidence="1">
    <location>
        <begin position="86"/>
        <end position="109"/>
    </location>
</feature>
<dbReference type="EMBL" id="NBTY01000006">
    <property type="protein sequence ID" value="OTP80471.1"/>
    <property type="molecule type" value="Genomic_DNA"/>
</dbReference>
<dbReference type="Proteomes" id="UP000195221">
    <property type="component" value="Unassembled WGS sequence"/>
</dbReference>
<name>A0A242N9X7_CABSO</name>
<protein>
    <submittedName>
        <fullName evidence="3">Uncharacterized protein</fullName>
    </submittedName>
</protein>
<sequence>MFSFSESIYRGYRITAWAQSALDLTDSAKPTSFVARAVVAGTAAAVMDYRLPVPGLDAAAFAQPAAARHRAEAAARAYIDELRRNEEAESAGQYRRSRADGNRGVSAAA</sequence>
<evidence type="ECO:0000313" key="4">
    <source>
        <dbReference type="Proteomes" id="UP000194546"/>
    </source>
</evidence>
<dbReference type="RefSeq" id="WP_075357365.1">
    <property type="nucleotide sequence ID" value="NZ_MSRG01000012.1"/>
</dbReference>
<dbReference type="Proteomes" id="UP000194546">
    <property type="component" value="Unassembled WGS sequence"/>
</dbReference>